<evidence type="ECO:0000259" key="2">
    <source>
        <dbReference type="SMART" id="SM00327"/>
    </source>
</evidence>
<evidence type="ECO:0000256" key="1">
    <source>
        <dbReference type="SAM" id="Phobius"/>
    </source>
</evidence>
<keyword evidence="1" id="KW-0812">Transmembrane</keyword>
<dbReference type="SMART" id="SM00327">
    <property type="entry name" value="VWA"/>
    <property type="match status" value="1"/>
</dbReference>
<dbReference type="Pfam" id="PF13519">
    <property type="entry name" value="VWA_2"/>
    <property type="match status" value="1"/>
</dbReference>
<keyword evidence="4" id="KW-1185">Reference proteome</keyword>
<dbReference type="RefSeq" id="WP_093472551.1">
    <property type="nucleotide sequence ID" value="NZ_FOUI01000002.1"/>
</dbReference>
<keyword evidence="1" id="KW-0472">Membrane</keyword>
<evidence type="ECO:0000313" key="4">
    <source>
        <dbReference type="Proteomes" id="UP000243629"/>
    </source>
</evidence>
<dbReference type="Gene3D" id="3.40.50.410">
    <property type="entry name" value="von Willebrand factor, type A domain"/>
    <property type="match status" value="1"/>
</dbReference>
<dbReference type="InterPro" id="IPR002035">
    <property type="entry name" value="VWF_A"/>
</dbReference>
<gene>
    <name evidence="3" type="ORF">SAMN05216217_102161</name>
</gene>
<dbReference type="SUPFAM" id="SSF53300">
    <property type="entry name" value="vWA-like"/>
    <property type="match status" value="1"/>
</dbReference>
<dbReference type="EMBL" id="FOUI01000002">
    <property type="protein sequence ID" value="SFM23700.1"/>
    <property type="molecule type" value="Genomic_DNA"/>
</dbReference>
<dbReference type="AlphaFoldDB" id="A0A1I4P7X8"/>
<protein>
    <submittedName>
        <fullName evidence="3">von Willebrand factor type A domain-containing protein</fullName>
    </submittedName>
</protein>
<dbReference type="Proteomes" id="UP000243629">
    <property type="component" value="Unassembled WGS sequence"/>
</dbReference>
<feature type="domain" description="VWFA" evidence="2">
    <location>
        <begin position="193"/>
        <end position="394"/>
    </location>
</feature>
<proteinExistence type="predicted"/>
<sequence>MQRIARDGVIDPQTVARLNARVALIKQHFPPSIANLFALPRTAEDGAVEWWTPLAGQPLAFASLAPEARDALLDSCRQRQQAIQLLADSLDASGRQEQAKTLRSLLATPDPQQLFSINGDPVLIGWGDLPGSPAAAPPSAADAGRRLWPWLLLALLFLLALLLWWLADNGYLSAPGERQPLTPAACRPAGAEPPEFTVVLDTSGSMELNIATSSAEERRLLHGGARLSPDHPDMRRLLSPPSRLDVAKQSFTQMIGQLHGDIDMRLITFAGCDNLVDHGIFPRSQRAQLTARIGHFEADGGTPLGASLQAAAKRMDGRQRDAVLVLFIDGEDGCGMDVCQIASRIARKQPRLRINLVNLGDSTESNCIAESTGGRVYSSRDSSEVAVLLGRATAEVAGNASCTAAGTPGSN</sequence>
<name>A0A1I4P7X8_9GAMM</name>
<reference evidence="4" key="1">
    <citation type="submission" date="2016-10" db="EMBL/GenBank/DDBJ databases">
        <authorList>
            <person name="Varghese N."/>
            <person name="Submissions S."/>
        </authorList>
    </citation>
    <scope>NUCLEOTIDE SEQUENCE [LARGE SCALE GENOMIC DNA]</scope>
    <source>
        <strain evidence="4">DSM 24213</strain>
    </source>
</reference>
<organism evidence="3 4">
    <name type="scientific">Halopseudomonas yangmingensis</name>
    <dbReference type="NCBI Taxonomy" id="1720063"/>
    <lineage>
        <taxon>Bacteria</taxon>
        <taxon>Pseudomonadati</taxon>
        <taxon>Pseudomonadota</taxon>
        <taxon>Gammaproteobacteria</taxon>
        <taxon>Pseudomonadales</taxon>
        <taxon>Pseudomonadaceae</taxon>
        <taxon>Halopseudomonas</taxon>
    </lineage>
</organism>
<keyword evidence="1" id="KW-1133">Transmembrane helix</keyword>
<dbReference type="InterPro" id="IPR036465">
    <property type="entry name" value="vWFA_dom_sf"/>
</dbReference>
<dbReference type="STRING" id="1720063.SAMN05216217_102161"/>
<accession>A0A1I4P7X8</accession>
<feature type="transmembrane region" description="Helical" evidence="1">
    <location>
        <begin position="147"/>
        <end position="167"/>
    </location>
</feature>
<evidence type="ECO:0000313" key="3">
    <source>
        <dbReference type="EMBL" id="SFM23700.1"/>
    </source>
</evidence>
<dbReference type="OrthoDB" id="5755451at2"/>